<accession>A0A5C3MWE1</accession>
<feature type="region of interest" description="Disordered" evidence="1">
    <location>
        <begin position="140"/>
        <end position="199"/>
    </location>
</feature>
<organism evidence="2 3">
    <name type="scientific">Heliocybe sulcata</name>
    <dbReference type="NCBI Taxonomy" id="5364"/>
    <lineage>
        <taxon>Eukaryota</taxon>
        <taxon>Fungi</taxon>
        <taxon>Dikarya</taxon>
        <taxon>Basidiomycota</taxon>
        <taxon>Agaricomycotina</taxon>
        <taxon>Agaricomycetes</taxon>
        <taxon>Gloeophyllales</taxon>
        <taxon>Gloeophyllaceae</taxon>
        <taxon>Heliocybe</taxon>
    </lineage>
</organism>
<evidence type="ECO:0000256" key="1">
    <source>
        <dbReference type="SAM" id="MobiDB-lite"/>
    </source>
</evidence>
<dbReference type="OrthoDB" id="3265311at2759"/>
<dbReference type="STRING" id="5364.A0A5C3MWE1"/>
<evidence type="ECO:0000313" key="2">
    <source>
        <dbReference type="EMBL" id="TFK49182.1"/>
    </source>
</evidence>
<feature type="compositionally biased region" description="Low complexity" evidence="1">
    <location>
        <begin position="259"/>
        <end position="289"/>
    </location>
</feature>
<proteinExistence type="predicted"/>
<feature type="compositionally biased region" description="Polar residues" evidence="1">
    <location>
        <begin position="448"/>
        <end position="458"/>
    </location>
</feature>
<feature type="region of interest" description="Disordered" evidence="1">
    <location>
        <begin position="250"/>
        <end position="295"/>
    </location>
</feature>
<sequence length="508" mass="55224">MAHDFRPRSKFPLDPFAAIPHSAREPWIMNAERLFSPLARDVLLVLGASSAKDLEPLLYSTQLSNSLLVVVTHEPLPIPAELPIRPAIRVLRLTAPLGLENAGSVRFVNVLEWAERVARVWRRRGDHDIAELVEDSTMSDLGPKSRTDLLSSLTRSNPPSPRASATSLIPLNPPSPSRSSSPKPRMMGERRDSRLPSVDPSQRAFDGLINFLPPNLPDKALLKYAILVTTISRTFLVAAVPIASSLRSRPSAVRRRSLMRPSLRPNSVYSLPSSRSSLYSTGTSPSPSLVDFPSSTPAPTNAHLVHLLPSRKPTQLVQSIETFLLSFCYPPIHHPQPRPPEQRTSPYLMAARTFAEAVPVAGTTAEPTVAEAVLSGALDLENSTNGDWRVPPRAWIAGSPDIILSSAHQLSSLSVPPPQPTESLSMPAMSRSFNCNTGSGLSEEGYSSADSTPLSTPRSELVMGYAESALRQSSELPTPPDSEEDVVTGKPKKSKARWRFWRAASGAA</sequence>
<feature type="region of interest" description="Disordered" evidence="1">
    <location>
        <begin position="411"/>
        <end position="494"/>
    </location>
</feature>
<dbReference type="EMBL" id="ML213517">
    <property type="protein sequence ID" value="TFK49182.1"/>
    <property type="molecule type" value="Genomic_DNA"/>
</dbReference>
<evidence type="ECO:0000313" key="3">
    <source>
        <dbReference type="Proteomes" id="UP000305948"/>
    </source>
</evidence>
<feature type="compositionally biased region" description="Polar residues" evidence="1">
    <location>
        <begin position="431"/>
        <end position="440"/>
    </location>
</feature>
<dbReference type="Proteomes" id="UP000305948">
    <property type="component" value="Unassembled WGS sequence"/>
</dbReference>
<name>A0A5C3MWE1_9AGAM</name>
<dbReference type="AlphaFoldDB" id="A0A5C3MWE1"/>
<protein>
    <submittedName>
        <fullName evidence="2">Uncharacterized protein</fullName>
    </submittedName>
</protein>
<reference evidence="2 3" key="1">
    <citation type="journal article" date="2019" name="Nat. Ecol. Evol.">
        <title>Megaphylogeny resolves global patterns of mushroom evolution.</title>
        <authorList>
            <person name="Varga T."/>
            <person name="Krizsan K."/>
            <person name="Foldi C."/>
            <person name="Dima B."/>
            <person name="Sanchez-Garcia M."/>
            <person name="Sanchez-Ramirez S."/>
            <person name="Szollosi G.J."/>
            <person name="Szarkandi J.G."/>
            <person name="Papp V."/>
            <person name="Albert L."/>
            <person name="Andreopoulos W."/>
            <person name="Angelini C."/>
            <person name="Antonin V."/>
            <person name="Barry K.W."/>
            <person name="Bougher N.L."/>
            <person name="Buchanan P."/>
            <person name="Buyck B."/>
            <person name="Bense V."/>
            <person name="Catcheside P."/>
            <person name="Chovatia M."/>
            <person name="Cooper J."/>
            <person name="Damon W."/>
            <person name="Desjardin D."/>
            <person name="Finy P."/>
            <person name="Geml J."/>
            <person name="Haridas S."/>
            <person name="Hughes K."/>
            <person name="Justo A."/>
            <person name="Karasinski D."/>
            <person name="Kautmanova I."/>
            <person name="Kiss B."/>
            <person name="Kocsube S."/>
            <person name="Kotiranta H."/>
            <person name="LaButti K.M."/>
            <person name="Lechner B.E."/>
            <person name="Liimatainen K."/>
            <person name="Lipzen A."/>
            <person name="Lukacs Z."/>
            <person name="Mihaltcheva S."/>
            <person name="Morgado L.N."/>
            <person name="Niskanen T."/>
            <person name="Noordeloos M.E."/>
            <person name="Ohm R.A."/>
            <person name="Ortiz-Santana B."/>
            <person name="Ovrebo C."/>
            <person name="Racz N."/>
            <person name="Riley R."/>
            <person name="Savchenko A."/>
            <person name="Shiryaev A."/>
            <person name="Soop K."/>
            <person name="Spirin V."/>
            <person name="Szebenyi C."/>
            <person name="Tomsovsky M."/>
            <person name="Tulloss R.E."/>
            <person name="Uehling J."/>
            <person name="Grigoriev I.V."/>
            <person name="Vagvolgyi C."/>
            <person name="Papp T."/>
            <person name="Martin F.M."/>
            <person name="Miettinen O."/>
            <person name="Hibbett D.S."/>
            <person name="Nagy L.G."/>
        </authorList>
    </citation>
    <scope>NUCLEOTIDE SEQUENCE [LARGE SCALE GENOMIC DNA]</scope>
    <source>
        <strain evidence="2 3">OMC1185</strain>
    </source>
</reference>
<keyword evidence="3" id="KW-1185">Reference proteome</keyword>
<gene>
    <name evidence="2" type="ORF">OE88DRAFT_1810039</name>
</gene>